<feature type="disulfide bond" evidence="20">
    <location>
        <begin position="3583"/>
        <end position="3601"/>
    </location>
</feature>
<keyword evidence="17" id="KW-0325">Glycoprotein</keyword>
<dbReference type="Gene3D" id="2.10.25.10">
    <property type="entry name" value="Laminin"/>
    <property type="match status" value="13"/>
</dbReference>
<dbReference type="PRINTS" id="PR00261">
    <property type="entry name" value="LDLRECEPTOR"/>
</dbReference>
<feature type="repeat" description="LDL-receptor class B" evidence="21">
    <location>
        <begin position="4011"/>
        <end position="4054"/>
    </location>
</feature>
<dbReference type="Proteomes" id="UP000694892">
    <property type="component" value="Chromosome 2S"/>
</dbReference>
<name>A0A974HWU4_XENLA</name>
<feature type="disulfide bond" evidence="20">
    <location>
        <begin position="3434"/>
        <end position="3449"/>
    </location>
</feature>
<feature type="domain" description="EGF-like" evidence="25">
    <location>
        <begin position="4230"/>
        <end position="4266"/>
    </location>
</feature>
<dbReference type="FunFam" id="2.120.10.30:FF:000014">
    <property type="entry name" value="Low-density lipoprotein receptor-related protein 1"/>
    <property type="match status" value="1"/>
</dbReference>
<dbReference type="SUPFAM" id="SSF63825">
    <property type="entry name" value="YWTD domain"/>
    <property type="match status" value="8"/>
</dbReference>
<feature type="disulfide bond" evidence="20">
    <location>
        <begin position="906"/>
        <end position="924"/>
    </location>
</feature>
<keyword evidence="4 19" id="KW-0245">EGF-like domain</keyword>
<evidence type="ECO:0000256" key="16">
    <source>
        <dbReference type="ARBA" id="ARBA00023176"/>
    </source>
</evidence>
<dbReference type="Gene3D" id="2.120.10.30">
    <property type="entry name" value="TolB, C-terminal domain"/>
    <property type="match status" value="8"/>
</dbReference>
<evidence type="ECO:0000256" key="6">
    <source>
        <dbReference type="ARBA" id="ARBA00022583"/>
    </source>
</evidence>
<feature type="disulfide bond" evidence="20">
    <location>
        <begin position="899"/>
        <end position="911"/>
    </location>
</feature>
<dbReference type="OMA" id="SCEYSPC"/>
<dbReference type="InterPro" id="IPR001881">
    <property type="entry name" value="EGF-like_Ca-bd_dom"/>
</dbReference>
<feature type="disulfide bond" evidence="19">
    <location>
        <begin position="4373"/>
        <end position="4383"/>
    </location>
</feature>
<dbReference type="InterPro" id="IPR000152">
    <property type="entry name" value="EGF-type_Asp/Asn_hydroxyl_site"/>
</dbReference>
<feature type="disulfide bond" evidence="20">
    <location>
        <begin position="2565"/>
        <end position="2577"/>
    </location>
</feature>
<dbReference type="FunFam" id="4.10.400.10:FF:000009">
    <property type="entry name" value="Low-density lipoprotein receptor-related protein 1"/>
    <property type="match status" value="1"/>
</dbReference>
<evidence type="ECO:0000256" key="17">
    <source>
        <dbReference type="ARBA" id="ARBA00023180"/>
    </source>
</evidence>
<dbReference type="SMART" id="SM00192">
    <property type="entry name" value="LDLa"/>
    <property type="match status" value="31"/>
</dbReference>
<feature type="repeat" description="LDL-receptor class B" evidence="21">
    <location>
        <begin position="1935"/>
        <end position="1977"/>
    </location>
</feature>
<evidence type="ECO:0000256" key="22">
    <source>
        <dbReference type="SAM" id="MobiDB-lite"/>
    </source>
</evidence>
<evidence type="ECO:0000256" key="13">
    <source>
        <dbReference type="ARBA" id="ARBA00023136"/>
    </source>
</evidence>
<feature type="repeat" description="LDL-receptor class B" evidence="21">
    <location>
        <begin position="1631"/>
        <end position="1673"/>
    </location>
</feature>
<comment type="subcellular location">
    <subcellularLocation>
        <location evidence="1">Cell membrane</location>
        <topology evidence="1">Single-pass type I membrane protein</topology>
    </subcellularLocation>
    <subcellularLocation>
        <location evidence="18">Membrane</location>
        <location evidence="18">Coated pit</location>
    </subcellularLocation>
</comment>
<dbReference type="FunFam" id="2.120.10.30:FF:000020">
    <property type="entry name" value="Prolow-density lipoprotein receptor-related protein 1"/>
    <property type="match status" value="1"/>
</dbReference>
<dbReference type="FunFam" id="4.10.400.10:FF:000073">
    <property type="entry name" value="Low-density lipoprotein receptor-related protein 1B"/>
    <property type="match status" value="1"/>
</dbReference>
<evidence type="ECO:0000256" key="19">
    <source>
        <dbReference type="PROSITE-ProRule" id="PRU00076"/>
    </source>
</evidence>
<evidence type="ECO:0000256" key="2">
    <source>
        <dbReference type="ARBA" id="ARBA00009939"/>
    </source>
</evidence>
<feature type="disulfide bond" evidence="20">
    <location>
        <begin position="2672"/>
        <end position="2687"/>
    </location>
</feature>
<dbReference type="FunFam" id="2.120.10.30:FF:000018">
    <property type="entry name" value="Low-density lipoprotein receptor-related protein 1"/>
    <property type="match status" value="1"/>
</dbReference>
<comment type="similarity">
    <text evidence="2">Belongs to the LDLR family.</text>
</comment>
<feature type="repeat" description="LDL-receptor class B" evidence="21">
    <location>
        <begin position="622"/>
        <end position="667"/>
    </location>
</feature>
<feature type="disulfide bond" evidence="20">
    <location>
        <begin position="2611"/>
        <end position="2629"/>
    </location>
</feature>
<dbReference type="FunFam" id="4.10.400.10:FF:000008">
    <property type="entry name" value="Low density lipoprotein receptor-related protein 1"/>
    <property type="match status" value="1"/>
</dbReference>
<dbReference type="PROSITE" id="PS50068">
    <property type="entry name" value="LDLRA_2"/>
    <property type="match status" value="31"/>
</dbReference>
<keyword evidence="14 19" id="KW-1015">Disulfide bond</keyword>
<feature type="repeat" description="LDL-receptor class B" evidence="21">
    <location>
        <begin position="3202"/>
        <end position="3244"/>
    </location>
</feature>
<evidence type="ECO:0000259" key="25">
    <source>
        <dbReference type="PROSITE" id="PS50026"/>
    </source>
</evidence>
<feature type="disulfide bond" evidence="20">
    <location>
        <begin position="3556"/>
        <end position="3571"/>
    </location>
</feature>
<feature type="repeat" description="LDL-receptor class B" evidence="21">
    <location>
        <begin position="1360"/>
        <end position="1402"/>
    </location>
</feature>
<dbReference type="FunFam" id="4.10.400.10:FF:000015">
    <property type="entry name" value="Low-density lipoprotein receptor-related protein 1"/>
    <property type="match status" value="2"/>
</dbReference>
<keyword evidence="3" id="KW-1003">Cell membrane</keyword>
<dbReference type="PROSITE" id="PS51120">
    <property type="entry name" value="LDLRB"/>
    <property type="match status" value="23"/>
</dbReference>
<keyword evidence="12 23" id="KW-1133">Transmembrane helix</keyword>
<feature type="disulfide bond" evidence="20">
    <location>
        <begin position="2740"/>
        <end position="2758"/>
    </location>
</feature>
<feature type="disulfide bond" evidence="19">
    <location>
        <begin position="4293"/>
        <end position="4302"/>
    </location>
</feature>
<keyword evidence="16" id="KW-0168">Coated pit</keyword>
<feature type="disulfide bond" evidence="19">
    <location>
        <begin position="4396"/>
        <end position="4405"/>
    </location>
</feature>
<evidence type="ECO:0000256" key="12">
    <source>
        <dbReference type="ARBA" id="ARBA00022989"/>
    </source>
</evidence>
<evidence type="ECO:0000256" key="7">
    <source>
        <dbReference type="ARBA" id="ARBA00022692"/>
    </source>
</evidence>
<dbReference type="Pfam" id="PF16472">
    <property type="entry name" value="DUF5050"/>
    <property type="match status" value="1"/>
</dbReference>
<dbReference type="InterPro" id="IPR049883">
    <property type="entry name" value="NOTCH1_EGF-like"/>
</dbReference>
<feature type="disulfide bond" evidence="20">
    <location>
        <begin position="3621"/>
        <end position="3639"/>
    </location>
</feature>
<dbReference type="SUPFAM" id="SSF57196">
    <property type="entry name" value="EGF/Laminin"/>
    <property type="match status" value="6"/>
</dbReference>
<dbReference type="InterPro" id="IPR032485">
    <property type="entry name" value="LRP1-like_beta_prop"/>
</dbReference>
<feature type="region of interest" description="Disordered" evidence="22">
    <location>
        <begin position="4521"/>
        <end position="4544"/>
    </location>
</feature>
<feature type="repeat" description="LDL-receptor class B" evidence="21">
    <location>
        <begin position="3968"/>
        <end position="4010"/>
    </location>
</feature>
<dbReference type="PROSITE" id="PS50026">
    <property type="entry name" value="EGF_3"/>
    <property type="match status" value="6"/>
</dbReference>
<dbReference type="GO" id="GO:0005886">
    <property type="term" value="C:plasma membrane"/>
    <property type="evidence" value="ECO:0007669"/>
    <property type="project" value="UniProtKB-SubCell"/>
</dbReference>
<feature type="disulfide bond" evidence="20">
    <location>
        <begin position="1129"/>
        <end position="1144"/>
    </location>
</feature>
<feature type="disulfide bond" evidence="20">
    <location>
        <begin position="1000"/>
        <end position="1015"/>
    </location>
</feature>
<dbReference type="FunFam" id="4.10.400.10:FF:000018">
    <property type="entry name" value="Low-density lipoprotein receptor-related protein 1"/>
    <property type="match status" value="1"/>
</dbReference>
<feature type="disulfide bond" evidence="19">
    <location>
        <begin position="4198"/>
        <end position="4208"/>
    </location>
</feature>
<dbReference type="Pfam" id="PF12662">
    <property type="entry name" value="cEGF"/>
    <property type="match status" value="1"/>
</dbReference>
<feature type="disulfide bond" evidence="20">
    <location>
        <begin position="2824"/>
        <end position="2842"/>
    </location>
</feature>
<feature type="disulfide bond" evidence="20">
    <location>
        <begin position="3748"/>
        <end position="3766"/>
    </location>
</feature>
<feature type="repeat" description="LDL-receptor class B" evidence="21">
    <location>
        <begin position="343"/>
        <end position="386"/>
    </location>
</feature>
<feature type="repeat" description="LDL-receptor class B" evidence="21">
    <location>
        <begin position="3070"/>
        <end position="3114"/>
    </location>
</feature>
<feature type="disulfide bond" evidence="20">
    <location>
        <begin position="2531"/>
        <end position="2549"/>
    </location>
</feature>
<feature type="disulfide bond" evidence="19">
    <location>
        <begin position="4377"/>
        <end position="4394"/>
    </location>
</feature>
<dbReference type="FunFam" id="4.10.400.10:FF:000011">
    <property type="entry name" value="Low-density lipoprotein receptor-related protein 1"/>
    <property type="match status" value="2"/>
</dbReference>
<keyword evidence="6" id="KW-0254">Endocytosis</keyword>
<dbReference type="GO" id="GO:0005905">
    <property type="term" value="C:clathrin-coated pit"/>
    <property type="evidence" value="ECO:0007669"/>
    <property type="project" value="UniProtKB-KW"/>
</dbReference>
<dbReference type="SUPFAM" id="SSF57424">
    <property type="entry name" value="LDL receptor-like module"/>
    <property type="match status" value="30"/>
</dbReference>
<evidence type="ECO:0000256" key="20">
    <source>
        <dbReference type="PROSITE-ProRule" id="PRU00124"/>
    </source>
</evidence>
<feature type="repeat" description="LDL-receptor class B" evidence="21">
    <location>
        <begin position="2388"/>
        <end position="2430"/>
    </location>
</feature>
<feature type="disulfide bond" evidence="20">
    <location>
        <begin position="2584"/>
        <end position="2599"/>
    </location>
</feature>
<dbReference type="InterPro" id="IPR036055">
    <property type="entry name" value="LDL_receptor-like_sf"/>
</dbReference>
<feature type="disulfide bond" evidence="20">
    <location>
        <begin position="2714"/>
        <end position="2729"/>
    </location>
</feature>
<feature type="disulfide bond" evidence="20">
    <location>
        <begin position="940"/>
        <end position="952"/>
    </location>
</feature>
<keyword evidence="13 23" id="KW-0472">Membrane</keyword>
<dbReference type="Gene3D" id="4.10.400.10">
    <property type="entry name" value="Low-density Lipoprotein Receptor"/>
    <property type="match status" value="31"/>
</dbReference>
<feature type="repeat" description="LDL-receptor class B" evidence="21">
    <location>
        <begin position="1403"/>
        <end position="1449"/>
    </location>
</feature>
<feature type="repeat" description="LDL-receptor class B" evidence="21">
    <location>
        <begin position="1978"/>
        <end position="2020"/>
    </location>
</feature>
<feature type="domain" description="EGF-like" evidence="25">
    <location>
        <begin position="4194"/>
        <end position="4227"/>
    </location>
</feature>
<dbReference type="InterPro" id="IPR000033">
    <property type="entry name" value="LDLR_classB_rpt"/>
</dbReference>
<feature type="disulfide bond" evidence="20">
    <location>
        <begin position="988"/>
        <end position="1006"/>
    </location>
</feature>
<feature type="disulfide bond" evidence="20">
    <location>
        <begin position="2922"/>
        <end position="2937"/>
    </location>
</feature>
<feature type="disulfide bond" evidence="20">
    <location>
        <begin position="3576"/>
        <end position="3588"/>
    </location>
</feature>
<dbReference type="FunFam" id="4.10.400.10:FF:000004">
    <property type="entry name" value="Low-density lipoprotein receptor-related protein 1"/>
    <property type="match status" value="1"/>
</dbReference>
<feature type="repeat" description="LDL-receptor class B" evidence="21">
    <location>
        <begin position="3115"/>
        <end position="3157"/>
    </location>
</feature>
<keyword evidence="7 23" id="KW-0812">Transmembrane</keyword>
<dbReference type="FunFam" id="4.10.400.10:FF:000002">
    <property type="entry name" value="Low-density lipoprotein receptor-related protein 1"/>
    <property type="match status" value="2"/>
</dbReference>
<dbReference type="InterPro" id="IPR023415">
    <property type="entry name" value="LDLR_class-A_CS"/>
</dbReference>
<feature type="repeat" description="LDL-receptor class B" evidence="21">
    <location>
        <begin position="2065"/>
        <end position="2108"/>
    </location>
</feature>
<feature type="disulfide bond" evidence="20">
    <location>
        <begin position="3537"/>
        <end position="3549"/>
    </location>
</feature>
<dbReference type="FunFam" id="4.10.400.10:FF:000034">
    <property type="entry name" value="Low-density lipoprotein receptor-related protein 2"/>
    <property type="match status" value="1"/>
</dbReference>
<gene>
    <name evidence="26" type="ORF">XELAEV_18015916mg</name>
</gene>
<feature type="disulfide bond" evidence="20">
    <location>
        <begin position="2604"/>
        <end position="2616"/>
    </location>
</feature>
<feature type="disulfide bond" evidence="20">
    <location>
        <begin position="2695"/>
        <end position="2707"/>
    </location>
</feature>
<dbReference type="FunFam" id="4.10.400.10:FF:000023">
    <property type="entry name" value="Low density lipoprotein receptor-related protein 1"/>
    <property type="match status" value="1"/>
</dbReference>
<feature type="disulfide bond" evidence="20">
    <location>
        <begin position="3662"/>
        <end position="3680"/>
    </location>
</feature>
<feature type="repeat" description="LDL-receptor class B" evidence="21">
    <location>
        <begin position="387"/>
        <end position="430"/>
    </location>
</feature>
<feature type="disulfide bond" evidence="20">
    <location>
        <begin position="2903"/>
        <end position="2915"/>
    </location>
</feature>
<feature type="disulfide bond" evidence="20">
    <location>
        <begin position="3382"/>
        <end position="3400"/>
    </location>
</feature>
<feature type="domain" description="EGF-like" evidence="25">
    <location>
        <begin position="4267"/>
        <end position="4303"/>
    </location>
</feature>
<proteinExistence type="inferred from homology"/>
<dbReference type="CDD" id="cd00054">
    <property type="entry name" value="EGF_CA"/>
    <property type="match status" value="2"/>
</dbReference>
<dbReference type="GO" id="GO:0006898">
    <property type="term" value="P:receptor-mediated endocytosis"/>
    <property type="evidence" value="ECO:0007669"/>
    <property type="project" value="UniProtKB-ARBA"/>
</dbReference>
<feature type="disulfide bond" evidence="20">
    <location>
        <begin position="3342"/>
        <end position="3360"/>
    </location>
</feature>
<reference evidence="27" key="1">
    <citation type="journal article" date="2016" name="Nature">
        <title>Genome evolution in the allotetraploid frog Xenopus laevis.</title>
        <authorList>
            <person name="Session A.M."/>
            <person name="Uno Y."/>
            <person name="Kwon T."/>
            <person name="Chapman J.A."/>
            <person name="Toyoda A."/>
            <person name="Takahashi S."/>
            <person name="Fukui A."/>
            <person name="Hikosaka A."/>
            <person name="Suzuki A."/>
            <person name="Kondo M."/>
            <person name="van Heeringen S.J."/>
            <person name="Quigley I."/>
            <person name="Heinz S."/>
            <person name="Ogino H."/>
            <person name="Ochi H."/>
            <person name="Hellsten U."/>
            <person name="Lyons J.B."/>
            <person name="Simakov O."/>
            <person name="Putnam N."/>
            <person name="Stites J."/>
            <person name="Kuroki Y."/>
            <person name="Tanaka T."/>
            <person name="Michiue T."/>
            <person name="Watanabe M."/>
            <person name="Bogdanovic O."/>
            <person name="Lister R."/>
            <person name="Georgiou G."/>
            <person name="Paranjpe S.S."/>
            <person name="van Kruijsbergen I."/>
            <person name="Shu S."/>
            <person name="Carlson J."/>
            <person name="Kinoshita T."/>
            <person name="Ohta Y."/>
            <person name="Mawaribuchi S."/>
            <person name="Jenkins J."/>
            <person name="Grimwood J."/>
            <person name="Schmutz J."/>
            <person name="Mitros T."/>
            <person name="Mozaffari S.V."/>
            <person name="Suzuki Y."/>
            <person name="Haramoto Y."/>
            <person name="Yamamoto T.S."/>
            <person name="Takagi C."/>
            <person name="Heald R."/>
            <person name="Miller K."/>
            <person name="Haudenschild C."/>
            <person name="Kitzman J."/>
            <person name="Nakayama T."/>
            <person name="Izutsu Y."/>
            <person name="Robert J."/>
            <person name="Fortriede J."/>
            <person name="Burns K."/>
            <person name="Lotay V."/>
            <person name="Karimi K."/>
            <person name="Yasuoka Y."/>
            <person name="Dichmann D.S."/>
            <person name="Flajnik M.F."/>
            <person name="Houston D.W."/>
            <person name="Shendure J."/>
            <person name="DuPasquier L."/>
            <person name="Vize P.D."/>
            <person name="Zorn A.M."/>
            <person name="Ito M."/>
            <person name="Marcotte E.M."/>
            <person name="Wallingford J.B."/>
            <person name="Ito Y."/>
            <person name="Asashima M."/>
            <person name="Ueno N."/>
            <person name="Matsuda Y."/>
            <person name="Veenstra G.J."/>
            <person name="Fujiyama A."/>
            <person name="Harland R.M."/>
            <person name="Taira M."/>
            <person name="Rokhsar D.S."/>
        </authorList>
    </citation>
    <scope>NUCLEOTIDE SEQUENCE [LARGE SCALE GENOMIC DNA]</scope>
    <source>
        <strain evidence="27">J</strain>
    </source>
</reference>
<evidence type="ECO:0000256" key="9">
    <source>
        <dbReference type="ARBA" id="ARBA00022729"/>
    </source>
</evidence>
<dbReference type="FunFam" id="4.10.400.10:FF:000010">
    <property type="entry name" value="Low-density lipoprotein receptor-related protein 1"/>
    <property type="match status" value="1"/>
</dbReference>
<dbReference type="SMART" id="SM00135">
    <property type="entry name" value="LY"/>
    <property type="match status" value="35"/>
</dbReference>
<feature type="disulfide bond" evidence="20">
    <location>
        <begin position="2702"/>
        <end position="2720"/>
    </location>
</feature>
<feature type="signal peptide" evidence="24">
    <location>
        <begin position="1"/>
        <end position="25"/>
    </location>
</feature>
<dbReference type="FunFam" id="2.10.25.10:FF:000088">
    <property type="entry name" value="Prolow-density lipoprotein receptor-related protein 1"/>
    <property type="match status" value="1"/>
</dbReference>
<feature type="disulfide bond" evidence="20">
    <location>
        <begin position="3544"/>
        <end position="3562"/>
    </location>
</feature>
<keyword evidence="11" id="KW-0106">Calcium</keyword>
<feature type="disulfide bond" evidence="20">
    <location>
        <begin position="2623"/>
        <end position="2638"/>
    </location>
</feature>
<dbReference type="FunFam" id="4.10.400.10:FF:000031">
    <property type="entry name" value="Low-density lipoprotein receptor-related protein 1"/>
    <property type="match status" value="1"/>
</dbReference>
<feature type="domain" description="EGF-like" evidence="25">
    <location>
        <begin position="4304"/>
        <end position="4338"/>
    </location>
</feature>
<dbReference type="FunFam" id="4.10.400.10:FF:000022">
    <property type="entry name" value="LDL receptor related protein 1"/>
    <property type="match status" value="1"/>
</dbReference>
<accession>A0A974HWU4</accession>
<dbReference type="FunFam" id="4.10.400.10:FF:000012">
    <property type="entry name" value="Low-density lipoprotein receptor-related protein 1"/>
    <property type="match status" value="1"/>
</dbReference>
<dbReference type="FunFam" id="4.10.400.10:FF:000007">
    <property type="entry name" value="Low density lipoprotein receptor-related protein 1"/>
    <property type="match status" value="1"/>
</dbReference>
<feature type="disulfide bond" evidence="20">
    <location>
        <begin position="2910"/>
        <end position="2928"/>
    </location>
</feature>
<dbReference type="FunFam" id="2.120.10.30:FF:000010">
    <property type="entry name" value="Low density lipoprotein receptor-related protein 1B"/>
    <property type="match status" value="1"/>
</dbReference>
<feature type="disulfide bond" evidence="19">
    <location>
        <begin position="2984"/>
        <end position="2994"/>
    </location>
</feature>
<dbReference type="InterPro" id="IPR002172">
    <property type="entry name" value="LDrepeatLR_classA_rpt"/>
</dbReference>
<keyword evidence="8" id="KW-0479">Metal-binding</keyword>
<dbReference type="FunFam" id="2.10.25.10:FF:000129">
    <property type="entry name" value="Low-density lipoprotein receptor-related protein 1"/>
    <property type="match status" value="1"/>
</dbReference>
<keyword evidence="5" id="KW-0597">Phosphoprotein</keyword>
<keyword evidence="15" id="KW-0675">Receptor</keyword>
<dbReference type="CDD" id="cd00112">
    <property type="entry name" value="LDLa"/>
    <property type="match status" value="31"/>
</dbReference>
<dbReference type="GO" id="GO:0005509">
    <property type="term" value="F:calcium ion binding"/>
    <property type="evidence" value="ECO:0007669"/>
    <property type="project" value="InterPro"/>
</dbReference>
<evidence type="ECO:0000256" key="1">
    <source>
        <dbReference type="ARBA" id="ARBA00004251"/>
    </source>
</evidence>
<dbReference type="FunFam" id="2.120.10.30:FF:000015">
    <property type="entry name" value="Low-density lipoprotein receptor-related protein 1"/>
    <property type="match status" value="1"/>
</dbReference>
<feature type="disulfide bond" evidence="20">
    <location>
        <begin position="3760"/>
        <end position="3775"/>
    </location>
</feature>
<dbReference type="PROSITE" id="PS01209">
    <property type="entry name" value="LDLRA_1"/>
    <property type="match status" value="15"/>
</dbReference>
<feature type="repeat" description="LDL-receptor class B" evidence="21">
    <location>
        <begin position="4055"/>
        <end position="4099"/>
    </location>
</feature>
<dbReference type="EMBL" id="CM004469">
    <property type="protein sequence ID" value="OCT92851.1"/>
    <property type="molecule type" value="Genomic_DNA"/>
</dbReference>
<dbReference type="FunFam" id="4.10.400.10:FF:000028">
    <property type="entry name" value="prolow-density lipoprotein receptor-related protein 1"/>
    <property type="match status" value="1"/>
</dbReference>
<feature type="compositionally biased region" description="Basic and acidic residues" evidence="22">
    <location>
        <begin position="4524"/>
        <end position="4536"/>
    </location>
</feature>
<feature type="repeat" description="LDL-receptor class B" evidence="21">
    <location>
        <begin position="1313"/>
        <end position="1359"/>
    </location>
</feature>
<evidence type="ECO:0000256" key="14">
    <source>
        <dbReference type="ARBA" id="ARBA00023157"/>
    </source>
</evidence>
<evidence type="ECO:0000313" key="27">
    <source>
        <dbReference type="Proteomes" id="UP000694892"/>
    </source>
</evidence>
<feature type="disulfide bond" evidence="20">
    <location>
        <begin position="3335"/>
        <end position="3347"/>
    </location>
</feature>
<feature type="repeat" description="LDL-receptor class B" evidence="21">
    <location>
        <begin position="579"/>
        <end position="621"/>
    </location>
</feature>
<dbReference type="InterPro" id="IPR018097">
    <property type="entry name" value="EGF_Ca-bd_CS"/>
</dbReference>
<dbReference type="FunFam" id="2.120.10.30:FF:000012">
    <property type="entry name" value="Low density lipoprotein receptor-related protein 1"/>
    <property type="match status" value="1"/>
</dbReference>
<dbReference type="FunFam" id="4.10.400.10:FF:000001">
    <property type="entry name" value="Low-density lipoprotein receptor-related protein 1"/>
    <property type="match status" value="1"/>
</dbReference>
<dbReference type="GO" id="GO:0043235">
    <property type="term" value="C:receptor complex"/>
    <property type="evidence" value="ECO:0007669"/>
    <property type="project" value="TreeGrafter"/>
</dbReference>
<dbReference type="PROSITE" id="PS01186">
    <property type="entry name" value="EGF_2"/>
    <property type="match status" value="3"/>
</dbReference>
<feature type="disulfide bond" evidence="20">
    <location>
        <begin position="1086"/>
        <end position="1101"/>
    </location>
</feature>
<dbReference type="FunFam" id="2.10.25.10:FF:000144">
    <property type="entry name" value="Low-density lipoprotein receptor-related protein 1"/>
    <property type="match status" value="1"/>
</dbReference>
<feature type="disulfide bond" evidence="19">
    <location>
        <begin position="4234"/>
        <end position="4244"/>
    </location>
</feature>
<dbReference type="SMART" id="SM00179">
    <property type="entry name" value="EGF_CA"/>
    <property type="match status" value="6"/>
</dbReference>
<feature type="repeat" description="LDL-receptor class B" evidence="21">
    <location>
        <begin position="1718"/>
        <end position="1757"/>
    </location>
</feature>
<feature type="disulfide bond" evidence="20">
    <location>
        <begin position="3595"/>
        <end position="3610"/>
    </location>
</feature>
<sequence>MPSPRTDVAAGIALGLLYCCWHVLATSVNDAPKTCSPKQFACKDQVTCISKGWRCDGEKDCPDGSDEAPEICPQSKISKCQPNEHNCLGTEICIPMGKLCNGHQDCSDGSDEGPFCREYAHNCTEMGCQHHCARTMTGPVCYCNASYQLVEDGKTCKDFDECTVYGTCSQTCFNTEGSYSCSCVEGYLLQPDNKSCKAKNEPVDRPIILLIASTQNILATYLNGAAVTTIVPTSTKQTTAMDFNYAEETVCWIHMGESPSQTLLNCAKIPNLKGFVEERNINISLSLHHVEQMAIDWLTGNVYFVDDIDDRIFVCNKNGDTCVNLLDRELYNPKGIALDPTMGKLFFTDYGQIPKVERCDMDGQNRTKLVDSKIVFPHGITLDLVSRLVYWADAYLDYIEVVDYEGKNRHTIIQGLLIEHLYGLTVFENYLYATNTDHANTQQKTSVIRVNRFNSSDYNVVTRVDKGGALHIYHQRRQPTVRSHACEPDQYQKPGGCSDICLLANSHKARTCRCRSGFSLGSDGKSCKKPEHELFLVYGRGRPGIIRGMDIGAKVQDEHMIPIENLMNPRALDFHAEYGFVYFADTTSYLIGRQKIDGSARETILKEGIHNVEGIAVDWMGNNLYWTDDGPKKTISVARLEKASQTRKTLVEGKMTHPRAIVVDPLYGWMYWTDWEEDPKESKRGKIEKAWMDGSNRVVFVTSKTVLWPNGLSIDIPNKILYWVDAFYDRIEMIYTNGTNRKPVYEGQELNHAFGLCHYGSYLFWTEYRSGSIYRLDQVSKTVTLLRNERPPIFEIRMYDAQQQQVGSNACRVNNGGCSSLCLAVPGSRQCACAEDQILDDDGVTCKANPSYVPPPQCQLGEFACKNSRCIQERWKCDGDNDCLDNSDEAPELCHQHTCPSDRFKCENNRCIPNRWLCDGDNDCGNSEDESNSTCSARTCPSNQFSCASGRCIPLSWTCDLDDDCGDRSDESSKCAYPTCFPLTQFTCNSGRCININWRCDNDNDCGDNSDEDGCSHSCSSTQFKCNSGRCIPEHWTCDGDNDCGDYSDETHANCTNQATRPPGGCHIDEFQCRLDGLCIPSRWRCDGDTDCMDTSDEKNCDGVTHACDPNVKFGCKDSARCISKAWVCDGDSDCEDNSDEENCESLVCKSPSHTCANNTSICLPPEKLCDRKDDCGDGSDEGDLCDQCSLNNGGCSHNCTVAPGEGIVCSCPLGMEPGSDNKTCQIQSYCAKHLRCSQRCEQEKDTVKCSCYEGWMLEPDKESCRSLDPFKPFIIYSNRHEIRRIDLNKWDYSVLVPGLRNTIALDFHLNESTLYWTDVVEDKIYRGKLSESGALTSFEVIIQYGLATPEGLAVDWIAGNIYWVESNLDQIEVAKLNGTMRTTLLAGDIEHPRAIALDPRNGILFWTDWDSSMPRIEAASMSGEGRRTIHKETGSGGWPNGLTVDYLEERILWLDARSDAIYSAKYDGSGLIEVLKGNEYLSHPFAVTLYGGEVYWTDWRTNTLAKANKWTGHNVKVVQRTNTQPFDLQVYHPSRQPQAPNPCAANDGRGPCSHLCLITYNQSFSCACPHLMKLSPDKKTCLEFRNFLLYARQMEIRGVDIDNPYYNYIISFTVPDIDNVTVVDYDALEQRIYWSDVRTQTIKRAFINGTGVETVVSADLPNAHGLAVDWVSRNLYWTSYDANKKQINVARLDGSFKNAVIQGLDKPHCLVVHPLKGKLYWTDSDNISIANMDGSDRKVLFTNQKGPVGLSIDFIDSKLYWISSGASTINRCNLNGTGLEVIGTMKAYLGKATALAIMGNKLWWADHASDKMGTCNKKDGSDPRVLRQNTNQVMHMKVYDETIQTGTNNCSVNNGECSQLCLPTSETTRSCMCTAGYSLKSGYKTCEGVGSFLLYSVHEGIRGIPLDPNDKSDALVPVSGTSLAVGMDFHADNDTIYWVDMGLSTISRAKRDQTWREDVLTNGIGRVEGIAVDWIAGNIYWTDQGFDVIEVARLNGSFRYVVISQGLDKPRAITVHPEKGYLFWTEWGQHPRIERSRLDGSERSILVQTSISWPNGVSIDYDEGKLYWCDARTDKIERIDLETGKNREVVLSNNNMDMFSVSVFGDYIYWSDRTHANGSIKRGHKDNATDSVPLRTGIGVQLKDIKVFNRDRQKGTNICAINNGGCQQLCLYRGNNNRTCACAHGMLAENGLNCRNYDGYLLYSERTILKSIHLSDESSLNAPVKPFEDHEHMKNVIALAFHYRDTSQGGIRIFYSDIHFGNIQQINYDGTGRKTVVENVGSVEGLAYHRAWDALYWTSYTTSTITRHTVDQSRLGAFDRETVVTMSGDDHPRAFVLDECQNLMFWTNWNEQHPSIMRATLSGGNVLIIIDKDIRTPNGLAIDHKAEKLYFSDATLDKIERCEYDGTKRYSILKTDPVHPFGLAVYGEYIFWTDWVRRAVHRANKYIGADLKILRGDIPQQPMGIIAVANDTNSCELSPCQTNNGGCQDVCVLTPEGRVNCTCRGDRIIQEDFTCNSPNSNCNMFDEFECGNGDCINYSMTCDGVPHCKDKADEKLSYCRTRHCRKGFRHCTNGRCISSSLWCNEMDDCGDNSDEIACKKTNCSSEEFRCRDGTCVGNSSRCNQFIDCEDASDEMNCNITDCSSYFKLGVKGVTFQNCKRTSLCYAPSWVCDGSNDCGDFSDEINCPGIRKLKCPVNYFACPSGRCIPMSWTCDKENDCENGADEMHCDKFCTSMQFECSNHRCISKHWVCDGSDDCGDKSDEGDACQSNTCSPESFQCPSTHVCVPRRWLCDGDIDCQDGADESVNAGCIFNNTCDSKEFMCQNRQCIPKQFVCDHDADCSDGSDESPECEYPTCGPEEFRCENGRCLSQQKWECDGEFDCHDKSDEAPKNPRCTSTDNKCNETFYLCKNGTCISDNLLCDNNDDCGDGSDELNCFINECLNRKLSGCSQECEDQKIGYKCRCRPGFRLKDDGKTCVDIDECTTTYPCSQKCINTLGSYHCLCVEGYEPRGNNSNSCKVSGSADVEEPFLIFANRYYLRKLSLGGSNYTLLKQGLNNAVALDFDYREQMIYWTDVTTQGSMIRRMHINGSNVQVLHRTGLSNPDGLAVDWVGGNLYWCDKGRDTIEVSKLNGAYRTVLVNSGLREPRALVVDVQHGYLYWTDWGDNSLIGKIGMDGTNRSVIVDSKITWPNGLTLDYVNDRIYWADAREDYIQFASLDGSNRHTVMSQDIPHIFALTLFEDYIYWTDWETKSINRAHKTTGVDKSMLISTLHRPMDIHIYHLYRQPDVPNHPCKTNNGGCSNLCLLSPNGGYKCACPTNFNLGADGKTCVSNCTASQFVCKNDKCIPFWWKCDTEDDCGDRSDEPADCPEFKCRPGQFQCSTGICTNPAFICDGDNDCQDNSDEANCDIHVCLPSQFKCTNTNRCIPGIFRCNGQDNCGDGDDEKDCPEVTCAPNQFQCAVNKRCIPRVWVCDRDNDCVDASDEPDNCTQMTCGVDEFRCKDSGRCIPARWKCDGEDDCGDSSDEPKEECDERTCEPYQFRCKNNRCVPGRWQCDYDNDCGDNSDEETCTPRPCSESEFSCANGRCIAGRWKCDGDHDCIDGSDEKDCKVRCEPDQFQCNNGHCIPHRWHCDADADCMDGSDEENCHNTVRTCPMDEFQCQNTLCKPLAWKCDGEDDCGDNSDEKPEECLKFTCPPYRPFRCRNDRVCLSMARVCDGIDNCGDGTDEEHCDKKPKSCDMEKEEFQCKNNKCIRSSLRCDLFDDCGDGSDEESCYPDLKINGCHGNSTICGEEMKCVHTQTTVYCTCQNGFQKIPGSNACKDINECLTYGTCSQICNNTKGSHMCTCAKNFIKSTNHSCKADGSNQVLYIADDNEIRSLYPFNPNSAYEQAFRGDENVRIDAMDVYVKGNKIFWSNWHTGKISYRELHSTSSTSSNRNKRQIDEGVTDLNIPGLKMPRGIAIDWVAGNIYWTDSGRDVIEVAQMKGEHRKTLISGMIDEPHAIVVDPLRGTMYWSDWGNHPKIETAAMDGTLRETLVEDNIQWPTGLAVDYYNERLYWADAKLSIICSIRLNGTDPVVAISNKKGLTHPFSIDIFEDYIYGVTYINNLIFKVHKFGHGPVTNLTWGINHVTDVVLHHQYKQPEVTNPCDRKKCEWLCLLSPSGPVCTCPNGRRLDNGTCMLIPSPTQSPDAPTPESCTLECLNGGKCFLNARKQPKCRCSSSYDGERCEIYQCRDYCKNGGICAPSLTGMPTCRCPKGFTGPQCLQEVCASDYCQNNGSCTVNQGNQPNCRCLPDFTGDKCQYRKCTGYCENGICQMLANGTKQCHCNPEYEGTKCEIHRCSRCKDGKCETRNGDIICSCLDGRIAKTCLTCENYCLNGGICTMNRQTDMPECQCPAQMTGPTCNVFVGEEQHGSSTASIVIPIVLVILLVLLVMTGAYFWYRHRMSGAKGFQHQRMTNGGAMNVEIGNPTYKMYEGEPGDDGGDLLDADFTLDPDKPTNFTNPVYATLYMGAHNSRHSLASTDEKRELLSRGGEDDFSDPLA</sequence>
<feature type="domain" description="EGF-like" evidence="25">
    <location>
        <begin position="2980"/>
        <end position="3015"/>
    </location>
</feature>
<dbReference type="Pfam" id="PF00058">
    <property type="entry name" value="Ldl_recept_b"/>
    <property type="match status" value="10"/>
</dbReference>
<evidence type="ECO:0000256" key="24">
    <source>
        <dbReference type="SAM" id="SignalP"/>
    </source>
</evidence>
<feature type="disulfide bond" evidence="20">
    <location>
        <begin position="3633"/>
        <end position="3648"/>
    </location>
</feature>
<feature type="disulfide bond" evidence="19">
    <location>
        <begin position="4256"/>
        <end position="4265"/>
    </location>
</feature>
<feature type="disulfide bond" evidence="20">
    <location>
        <begin position="865"/>
        <end position="883"/>
    </location>
</feature>
<feature type="disulfide bond" evidence="20">
    <location>
        <begin position="3375"/>
        <end position="3387"/>
    </location>
</feature>
<feature type="chain" id="PRO_5037194811" description="EGF-like domain-containing protein" evidence="24">
    <location>
        <begin position="26"/>
        <end position="4544"/>
    </location>
</feature>
<dbReference type="PANTHER" id="PTHR22722">
    <property type="entry name" value="LOW-DENSITY LIPOPROTEIN RECEPTOR-RELATED PROTEIN 2-RELATED"/>
    <property type="match status" value="1"/>
</dbReference>
<feature type="disulfide bond" evidence="20">
    <location>
        <begin position="2857"/>
        <end position="2869"/>
    </location>
</feature>
<evidence type="ECO:0000256" key="15">
    <source>
        <dbReference type="ARBA" id="ARBA00023170"/>
    </source>
</evidence>
<dbReference type="InterPro" id="IPR011042">
    <property type="entry name" value="6-blade_b-propeller_TolB-like"/>
</dbReference>
<dbReference type="FunFam" id="4.10.400.10:FF:000013">
    <property type="entry name" value="Prolow-density lipoprotein receptor-related protein 1"/>
    <property type="match status" value="1"/>
</dbReference>
<evidence type="ECO:0000313" key="26">
    <source>
        <dbReference type="EMBL" id="OCT92851.1"/>
    </source>
</evidence>
<feature type="disulfide bond" evidence="20">
    <location>
        <begin position="2817"/>
        <end position="2829"/>
    </location>
</feature>
<feature type="disulfide bond" evidence="19">
    <location>
        <begin position="4328"/>
        <end position="4337"/>
    </location>
</feature>
<feature type="transmembrane region" description="Helical" evidence="23">
    <location>
        <begin position="4421"/>
        <end position="4443"/>
    </location>
</feature>
<keyword evidence="10" id="KW-0677">Repeat</keyword>
<feature type="disulfide bond" evidence="20">
    <location>
        <begin position="2572"/>
        <end position="2590"/>
    </location>
</feature>
<feature type="disulfide bond" evidence="20">
    <location>
        <begin position="3394"/>
        <end position="3409"/>
    </location>
</feature>
<dbReference type="PANTHER" id="PTHR22722:SF5">
    <property type="entry name" value="LOW-DENSITY LIPOPROTEIN RECEPTOR-RELATED PROTEIN 1B"/>
    <property type="match status" value="1"/>
</dbReference>
<feature type="repeat" description="LDL-receptor class B" evidence="21">
    <location>
        <begin position="2021"/>
        <end position="2064"/>
    </location>
</feature>
<dbReference type="PROSITE" id="PS01187">
    <property type="entry name" value="EGF_CA"/>
    <property type="match status" value="2"/>
</dbReference>
<evidence type="ECO:0000256" key="8">
    <source>
        <dbReference type="ARBA" id="ARBA00022723"/>
    </source>
</evidence>
<feature type="repeat" description="LDL-receptor class B" evidence="21">
    <location>
        <begin position="668"/>
        <end position="718"/>
    </location>
</feature>
<dbReference type="FunFam" id="2.10.25.10:FF:000072">
    <property type="entry name" value="Low-density lipoprotein receptor-related protein 1B"/>
    <property type="match status" value="1"/>
</dbReference>
<dbReference type="SMART" id="SM00181">
    <property type="entry name" value="EGF"/>
    <property type="match status" value="25"/>
</dbReference>
<dbReference type="FunFam" id="4.10.400.10:FF:000021">
    <property type="entry name" value="Low density lipoprotein receptor-related protein 1"/>
    <property type="match status" value="1"/>
</dbReference>
<dbReference type="FunFam" id="2.10.25.10:FF:000009">
    <property type="entry name" value="Low-density lipoprotein receptor isoform 1"/>
    <property type="match status" value="2"/>
</dbReference>
<dbReference type="InterPro" id="IPR000742">
    <property type="entry name" value="EGF"/>
</dbReference>
<evidence type="ECO:0000256" key="23">
    <source>
        <dbReference type="SAM" id="Phobius"/>
    </source>
</evidence>
<evidence type="ECO:0000256" key="10">
    <source>
        <dbReference type="ARBA" id="ARBA00022737"/>
    </source>
</evidence>
<dbReference type="Pfam" id="PF07645">
    <property type="entry name" value="EGF_CA"/>
    <property type="match status" value="2"/>
</dbReference>
<dbReference type="FunFam" id="2.120.10.30:FF:000009">
    <property type="entry name" value="Putative low-density lipoprotein receptor-related protein 1B"/>
    <property type="match status" value="1"/>
</dbReference>
<feature type="disulfide bond" evidence="20">
    <location>
        <begin position="1019"/>
        <end position="1031"/>
    </location>
</feature>
<feature type="disulfide bond" evidence="20">
    <location>
        <begin position="858"/>
        <end position="870"/>
    </location>
</feature>
<keyword evidence="9 24" id="KW-0732">Signal</keyword>
<dbReference type="InterPro" id="IPR009030">
    <property type="entry name" value="Growth_fac_rcpt_cys_sf"/>
</dbReference>
<dbReference type="FunFam" id="2.10.25.10:FF:000505">
    <property type="entry name" value="Low-density lipoprotein receptor-related protein 1"/>
    <property type="match status" value="1"/>
</dbReference>
<dbReference type="GO" id="GO:0043226">
    <property type="term" value="C:organelle"/>
    <property type="evidence" value="ECO:0007669"/>
    <property type="project" value="UniProtKB-ARBA"/>
</dbReference>
<dbReference type="FunFam" id="4.10.400.10:FF:000047">
    <property type="entry name" value="Prolow-density lipoprotein receptor-related protein 1"/>
    <property type="match status" value="1"/>
</dbReference>
<evidence type="ECO:0000256" key="21">
    <source>
        <dbReference type="PROSITE-ProRule" id="PRU00461"/>
    </source>
</evidence>
<feature type="disulfide bond" evidence="20">
    <location>
        <begin position="947"/>
        <end position="965"/>
    </location>
</feature>
<dbReference type="FunFam" id="4.10.400.10:FF:000005">
    <property type="entry name" value="low-density lipoprotein receptor-related protein 1B"/>
    <property type="match status" value="1"/>
</dbReference>
<dbReference type="Pfam" id="PF00057">
    <property type="entry name" value="Ldl_recept_a"/>
    <property type="match status" value="30"/>
</dbReference>
<dbReference type="InterPro" id="IPR051221">
    <property type="entry name" value="LDLR-related"/>
</dbReference>
<comment type="caution">
    <text evidence="19">Lacks conserved residue(s) required for the propagation of feature annotation.</text>
</comment>
<evidence type="ECO:0000256" key="3">
    <source>
        <dbReference type="ARBA" id="ARBA00022475"/>
    </source>
</evidence>
<feature type="disulfide bond" evidence="20">
    <location>
        <begin position="1026"/>
        <end position="1044"/>
    </location>
</feature>
<dbReference type="SUPFAM" id="SSF57184">
    <property type="entry name" value="Growth factor receptor domain"/>
    <property type="match status" value="3"/>
</dbReference>
<feature type="repeat" description="LDL-receptor class B" evidence="21">
    <location>
        <begin position="2343"/>
        <end position="2387"/>
    </location>
</feature>
<dbReference type="PROSITE" id="PS00022">
    <property type="entry name" value="EGF_1"/>
    <property type="match status" value="4"/>
</dbReference>
<dbReference type="PROSITE" id="PS00010">
    <property type="entry name" value="ASX_HYDROXYL"/>
    <property type="match status" value="2"/>
</dbReference>
<evidence type="ECO:0000256" key="18">
    <source>
        <dbReference type="ARBA" id="ARBA00037878"/>
    </source>
</evidence>
<evidence type="ECO:0000256" key="5">
    <source>
        <dbReference type="ARBA" id="ARBA00022553"/>
    </source>
</evidence>
<feature type="disulfide bond" evidence="20">
    <location>
        <begin position="3655"/>
        <end position="3667"/>
    </location>
</feature>
<dbReference type="InterPro" id="IPR026823">
    <property type="entry name" value="cEGF"/>
</dbReference>
<dbReference type="Pfam" id="PF14670">
    <property type="entry name" value="FXa_inhibition"/>
    <property type="match status" value="3"/>
</dbReference>
<organism evidence="26 27">
    <name type="scientific">Xenopus laevis</name>
    <name type="common">African clawed frog</name>
    <dbReference type="NCBI Taxonomy" id="8355"/>
    <lineage>
        <taxon>Eukaryota</taxon>
        <taxon>Metazoa</taxon>
        <taxon>Chordata</taxon>
        <taxon>Craniata</taxon>
        <taxon>Vertebrata</taxon>
        <taxon>Euteleostomi</taxon>
        <taxon>Amphibia</taxon>
        <taxon>Batrachia</taxon>
        <taxon>Anura</taxon>
        <taxon>Pipoidea</taxon>
        <taxon>Pipidae</taxon>
        <taxon>Xenopodinae</taxon>
        <taxon>Xenopus</taxon>
        <taxon>Xenopus</taxon>
    </lineage>
</organism>
<dbReference type="FunFam" id="2.120.10.30:FF:000019">
    <property type="entry name" value="Low-density lipoprotein receptor-related protein 1"/>
    <property type="match status" value="1"/>
</dbReference>
<evidence type="ECO:0000256" key="4">
    <source>
        <dbReference type="ARBA" id="ARBA00022536"/>
    </source>
</evidence>
<feature type="disulfide bond" evidence="20">
    <location>
        <begin position="3717"/>
        <end position="3732"/>
    </location>
</feature>
<feature type="repeat" description="LDL-receptor class B" evidence="21">
    <location>
        <begin position="3158"/>
        <end position="3201"/>
    </location>
</feature>
<protein>
    <recommendedName>
        <fullName evidence="25">EGF-like domain-containing protein</fullName>
    </recommendedName>
</protein>
<feature type="domain" description="EGF-like" evidence="25">
    <location>
        <begin position="4371"/>
        <end position="4406"/>
    </location>
</feature>
<evidence type="ECO:0000256" key="11">
    <source>
        <dbReference type="ARBA" id="ARBA00022837"/>
    </source>
</evidence>
<feature type="disulfide bond" evidence="20">
    <location>
        <begin position="2733"/>
        <end position="2745"/>
    </location>
</feature>
<feature type="disulfide bond" evidence="20">
    <location>
        <begin position="3614"/>
        <end position="3626"/>
    </location>
</feature>
<dbReference type="GO" id="GO:0005041">
    <property type="term" value="F:low-density lipoprotein particle receptor activity"/>
    <property type="evidence" value="ECO:0007669"/>
    <property type="project" value="TreeGrafter"/>
</dbReference>